<reference evidence="1 2" key="1">
    <citation type="journal article" date="2014" name="Genome Announc.">
        <title>Draft Genome Sequence of Propane- and Butane-Oxidizing Actinobacterium Rhodococcus ruber IEGM 231.</title>
        <authorList>
            <person name="Ivshina I.B."/>
            <person name="Kuyukina M.S."/>
            <person name="Krivoruchko A.V."/>
            <person name="Barbe V."/>
            <person name="Fischer C."/>
        </authorList>
    </citation>
    <scope>NUCLEOTIDE SEQUENCE [LARGE SCALE GENOMIC DNA]</scope>
</reference>
<accession>A0A098BMU5</accession>
<protein>
    <recommendedName>
        <fullName evidence="3">Transposase</fullName>
    </recommendedName>
</protein>
<dbReference type="Proteomes" id="UP000042997">
    <property type="component" value="Unassembled WGS sequence"/>
</dbReference>
<dbReference type="AlphaFoldDB" id="A0A098BMU5"/>
<sequence length="80" mass="9012">MSLADELELATKRRSRPCLTAEWLNTQDERDNAAFAEFLSSGGHMSALYRRCTKYGLDAGLTQFKDHCQRRCSCHRGAAS</sequence>
<evidence type="ECO:0000313" key="1">
    <source>
        <dbReference type="EMBL" id="CDZ89041.1"/>
    </source>
</evidence>
<evidence type="ECO:0008006" key="3">
    <source>
        <dbReference type="Google" id="ProtNLM"/>
    </source>
</evidence>
<dbReference type="EMBL" id="CCSD01000056">
    <property type="protein sequence ID" value="CDZ89041.1"/>
    <property type="molecule type" value="Genomic_DNA"/>
</dbReference>
<organism evidence="1 2">
    <name type="scientific">Rhodococcus ruber</name>
    <dbReference type="NCBI Taxonomy" id="1830"/>
    <lineage>
        <taxon>Bacteria</taxon>
        <taxon>Bacillati</taxon>
        <taxon>Actinomycetota</taxon>
        <taxon>Actinomycetes</taxon>
        <taxon>Mycobacteriales</taxon>
        <taxon>Nocardiaceae</taxon>
        <taxon>Rhodococcus</taxon>
    </lineage>
</organism>
<evidence type="ECO:0000313" key="2">
    <source>
        <dbReference type="Proteomes" id="UP000042997"/>
    </source>
</evidence>
<proteinExistence type="predicted"/>
<gene>
    <name evidence="1" type="ORF">RHRU231_450208</name>
</gene>
<name>A0A098BMU5_9NOCA</name>